<evidence type="ECO:0000313" key="2">
    <source>
        <dbReference type="Proteomes" id="UP000515811"/>
    </source>
</evidence>
<dbReference type="EMBL" id="CP060714">
    <property type="protein sequence ID" value="QNN58471.1"/>
    <property type="molecule type" value="Genomic_DNA"/>
</dbReference>
<reference evidence="1 2" key="1">
    <citation type="submission" date="2020-08" db="EMBL/GenBank/DDBJ databases">
        <title>Genome sequence of Diaphorobacter ruginosibacter DSM 27467T.</title>
        <authorList>
            <person name="Hyun D.-W."/>
            <person name="Bae J.-W."/>
        </authorList>
    </citation>
    <scope>NUCLEOTIDE SEQUENCE [LARGE SCALE GENOMIC DNA]</scope>
    <source>
        <strain evidence="1 2">DSM 27467</strain>
    </source>
</reference>
<sequence>MENMSLEKIYQNYLAQGGASSLMIEHMLTKKSFNSTNTEQLLNDFFADDYFLKSYCDACISISHSPFNESSDAVNFLVFIQDIGAQALWKYHINIGEKLERFVRSFDRLDIEAERKRLHQEITANRFAFL</sequence>
<dbReference type="RefSeq" id="WP_187598884.1">
    <property type="nucleotide sequence ID" value="NZ_CP060714.1"/>
</dbReference>
<dbReference type="Proteomes" id="UP000515811">
    <property type="component" value="Chromosome"/>
</dbReference>
<name>A0A7G9RS96_9BURK</name>
<dbReference type="KEGG" id="drg:H9K76_06425"/>
<proteinExistence type="predicted"/>
<keyword evidence="2" id="KW-1185">Reference proteome</keyword>
<evidence type="ECO:0000313" key="1">
    <source>
        <dbReference type="EMBL" id="QNN58471.1"/>
    </source>
</evidence>
<organism evidence="1 2">
    <name type="scientific">Diaphorobacter ruginosibacter</name>
    <dbReference type="NCBI Taxonomy" id="1715720"/>
    <lineage>
        <taxon>Bacteria</taxon>
        <taxon>Pseudomonadati</taxon>
        <taxon>Pseudomonadota</taxon>
        <taxon>Betaproteobacteria</taxon>
        <taxon>Burkholderiales</taxon>
        <taxon>Comamonadaceae</taxon>
        <taxon>Diaphorobacter</taxon>
    </lineage>
</organism>
<protein>
    <submittedName>
        <fullName evidence="1">Uncharacterized protein</fullName>
    </submittedName>
</protein>
<dbReference type="AlphaFoldDB" id="A0A7G9RS96"/>
<accession>A0A7G9RS96</accession>
<gene>
    <name evidence="1" type="ORF">H9K76_06425</name>
</gene>